<gene>
    <name evidence="1" type="ORF">ANCCEY_11512</name>
</gene>
<reference evidence="1 2" key="1">
    <citation type="submission" date="2013-05" db="EMBL/GenBank/DDBJ databases">
        <title>Draft genome of the parasitic nematode Anyclostoma ceylanicum.</title>
        <authorList>
            <person name="Mitreva M."/>
        </authorList>
    </citation>
    <scope>NUCLEOTIDE SEQUENCE [LARGE SCALE GENOMIC DNA]</scope>
</reference>
<sequence length="144" mass="16550">MMYPGMMYPGMMYPGMMYPGMGMGWGYRRKCPILNGESFVHKQEVADQKQMRSFSQVPLCTLNVAWLCYISMSRRVIGDVMVDVFWSSLGIANEMPTNNKKMNDKKGSLLSIVIRFMNSNQLIIIQVEHMTCLEAENQRFDKGP</sequence>
<evidence type="ECO:0000313" key="2">
    <source>
        <dbReference type="Proteomes" id="UP000054495"/>
    </source>
</evidence>
<accession>A0A0D6LDW8</accession>
<name>A0A0D6LDW8_9BILA</name>
<organism evidence="1 2">
    <name type="scientific">Ancylostoma ceylanicum</name>
    <dbReference type="NCBI Taxonomy" id="53326"/>
    <lineage>
        <taxon>Eukaryota</taxon>
        <taxon>Metazoa</taxon>
        <taxon>Ecdysozoa</taxon>
        <taxon>Nematoda</taxon>
        <taxon>Chromadorea</taxon>
        <taxon>Rhabditida</taxon>
        <taxon>Rhabditina</taxon>
        <taxon>Rhabditomorpha</taxon>
        <taxon>Strongyloidea</taxon>
        <taxon>Ancylostomatidae</taxon>
        <taxon>Ancylostomatinae</taxon>
        <taxon>Ancylostoma</taxon>
    </lineage>
</organism>
<dbReference type="EMBL" id="KE125301">
    <property type="protein sequence ID" value="EPB69393.1"/>
    <property type="molecule type" value="Genomic_DNA"/>
</dbReference>
<keyword evidence="2" id="KW-1185">Reference proteome</keyword>
<proteinExistence type="predicted"/>
<dbReference type="AlphaFoldDB" id="A0A0D6LDW8"/>
<evidence type="ECO:0000313" key="1">
    <source>
        <dbReference type="EMBL" id="EPB69393.1"/>
    </source>
</evidence>
<protein>
    <submittedName>
        <fullName evidence="1">Uncharacterized protein</fullName>
    </submittedName>
</protein>
<dbReference type="Proteomes" id="UP000054495">
    <property type="component" value="Unassembled WGS sequence"/>
</dbReference>